<protein>
    <submittedName>
        <fullName evidence="1">Uncharacterized protein</fullName>
    </submittedName>
</protein>
<comment type="caution">
    <text evidence="1">The sequence shown here is derived from an EMBL/GenBank/DDBJ whole genome shotgun (WGS) entry which is preliminary data.</text>
</comment>
<gene>
    <name evidence="1" type="ORF">DAT39_004259</name>
</gene>
<dbReference type="EMBL" id="QNUK01000038">
    <property type="protein sequence ID" value="KAF5905933.1"/>
    <property type="molecule type" value="Genomic_DNA"/>
</dbReference>
<evidence type="ECO:0000313" key="1">
    <source>
        <dbReference type="EMBL" id="KAF5905933.1"/>
    </source>
</evidence>
<organism evidence="1 2">
    <name type="scientific">Clarias magur</name>
    <name type="common">Asian catfish</name>
    <name type="synonym">Macropteronotus magur</name>
    <dbReference type="NCBI Taxonomy" id="1594786"/>
    <lineage>
        <taxon>Eukaryota</taxon>
        <taxon>Metazoa</taxon>
        <taxon>Chordata</taxon>
        <taxon>Craniata</taxon>
        <taxon>Vertebrata</taxon>
        <taxon>Euteleostomi</taxon>
        <taxon>Actinopterygii</taxon>
        <taxon>Neopterygii</taxon>
        <taxon>Teleostei</taxon>
        <taxon>Ostariophysi</taxon>
        <taxon>Siluriformes</taxon>
        <taxon>Clariidae</taxon>
        <taxon>Clarias</taxon>
    </lineage>
</organism>
<keyword evidence="2" id="KW-1185">Reference proteome</keyword>
<reference evidence="1" key="1">
    <citation type="submission" date="2020-07" db="EMBL/GenBank/DDBJ databases">
        <title>Clarias magur genome sequencing, assembly and annotation.</title>
        <authorList>
            <person name="Kushwaha B."/>
            <person name="Kumar R."/>
            <person name="Das P."/>
            <person name="Joshi C.G."/>
            <person name="Kumar D."/>
            <person name="Nagpure N.S."/>
            <person name="Pandey M."/>
            <person name="Agarwal S."/>
            <person name="Srivastava S."/>
            <person name="Singh M."/>
            <person name="Sahoo L."/>
            <person name="Jayasankar P."/>
            <person name="Meher P.K."/>
            <person name="Koringa P.G."/>
            <person name="Iquebal M.A."/>
            <person name="Das S.P."/>
            <person name="Bit A."/>
            <person name="Patnaik S."/>
            <person name="Patel N."/>
            <person name="Shah T.M."/>
            <person name="Hinsu A."/>
            <person name="Jena J.K."/>
        </authorList>
    </citation>
    <scope>NUCLEOTIDE SEQUENCE</scope>
    <source>
        <strain evidence="1">CIFAMagur01</strain>
        <tissue evidence="1">Testis</tissue>
    </source>
</reference>
<proteinExistence type="predicted"/>
<evidence type="ECO:0000313" key="2">
    <source>
        <dbReference type="Proteomes" id="UP000727407"/>
    </source>
</evidence>
<name>A0A8J4UDY0_CLAMG</name>
<dbReference type="Proteomes" id="UP000727407">
    <property type="component" value="Unassembled WGS sequence"/>
</dbReference>
<sequence>MLELHRKPREGDSIRSLKGHSFCRLSETPALGLAGNQRLRYGISSRISGIKAGVCSKKSFHEREARLRGGAGVRG</sequence>
<dbReference type="AlphaFoldDB" id="A0A8J4UDY0"/>
<accession>A0A8J4UDY0</accession>